<evidence type="ECO:0000313" key="1">
    <source>
        <dbReference type="EMBL" id="KKM85999.1"/>
    </source>
</evidence>
<reference evidence="1" key="1">
    <citation type="journal article" date="2015" name="Nature">
        <title>Complex archaea that bridge the gap between prokaryotes and eukaryotes.</title>
        <authorList>
            <person name="Spang A."/>
            <person name="Saw J.H."/>
            <person name="Jorgensen S.L."/>
            <person name="Zaremba-Niedzwiedzka K."/>
            <person name="Martijn J."/>
            <person name="Lind A.E."/>
            <person name="van Eijk R."/>
            <person name="Schleper C."/>
            <person name="Guy L."/>
            <person name="Ettema T.J."/>
        </authorList>
    </citation>
    <scope>NUCLEOTIDE SEQUENCE</scope>
</reference>
<proteinExistence type="predicted"/>
<organism evidence="1">
    <name type="scientific">marine sediment metagenome</name>
    <dbReference type="NCBI Taxonomy" id="412755"/>
    <lineage>
        <taxon>unclassified sequences</taxon>
        <taxon>metagenomes</taxon>
        <taxon>ecological metagenomes</taxon>
    </lineage>
</organism>
<comment type="caution">
    <text evidence="1">The sequence shown here is derived from an EMBL/GenBank/DDBJ whole genome shotgun (WGS) entry which is preliminary data.</text>
</comment>
<sequence>MKKTSKAEFNRFKKEFQRQVEILGLKGYEVYFDHLPLNNEYANISMDEPGKVVTVCYSSELKQIDYDVRSPELSAKHEAIHLLLHRLRFLGEERFTASSE</sequence>
<feature type="non-terminal residue" evidence="1">
    <location>
        <position position="100"/>
    </location>
</feature>
<dbReference type="EMBL" id="LAZR01007323">
    <property type="protein sequence ID" value="KKM85999.1"/>
    <property type="molecule type" value="Genomic_DNA"/>
</dbReference>
<accession>A0A0F9KUJ7</accession>
<protein>
    <submittedName>
        <fullName evidence="1">Uncharacterized protein</fullName>
    </submittedName>
</protein>
<dbReference type="AlphaFoldDB" id="A0A0F9KUJ7"/>
<name>A0A0F9KUJ7_9ZZZZ</name>
<gene>
    <name evidence="1" type="ORF">LCGC14_1283310</name>
</gene>